<gene>
    <name evidence="1" type="ORF">JK636_22575</name>
</gene>
<reference evidence="1 2" key="1">
    <citation type="submission" date="2021-01" db="EMBL/GenBank/DDBJ databases">
        <title>Genome public.</title>
        <authorList>
            <person name="Liu C."/>
            <person name="Sun Q."/>
        </authorList>
    </citation>
    <scope>NUCLEOTIDE SEQUENCE [LARGE SCALE GENOMIC DNA]</scope>
    <source>
        <strain evidence="1 2">YIM B02515</strain>
    </source>
</reference>
<protein>
    <submittedName>
        <fullName evidence="1">Uncharacterized protein</fullName>
    </submittedName>
</protein>
<sequence>MLGNIGPDIILGIIVPKREGDNIKELLVDTLVAAIRDWNSKAKSESIHYIGELMKKEDKYSIHIDFGNCNIEALEIVISSLANKFNNNISKVTIE</sequence>
<accession>A0ABS1TGJ7</accession>
<evidence type="ECO:0000313" key="1">
    <source>
        <dbReference type="EMBL" id="MBL4938493.1"/>
    </source>
</evidence>
<name>A0ABS1TGJ7_9CLOT</name>
<dbReference type="EMBL" id="JAESWC010000023">
    <property type="protein sequence ID" value="MBL4938493.1"/>
    <property type="molecule type" value="Genomic_DNA"/>
</dbReference>
<organism evidence="1 2">
    <name type="scientific">Clostridium rhizosphaerae</name>
    <dbReference type="NCBI Taxonomy" id="2803861"/>
    <lineage>
        <taxon>Bacteria</taxon>
        <taxon>Bacillati</taxon>
        <taxon>Bacillota</taxon>
        <taxon>Clostridia</taxon>
        <taxon>Eubacteriales</taxon>
        <taxon>Clostridiaceae</taxon>
        <taxon>Clostridium</taxon>
    </lineage>
</organism>
<proteinExistence type="predicted"/>
<dbReference type="Proteomes" id="UP000632377">
    <property type="component" value="Unassembled WGS sequence"/>
</dbReference>
<keyword evidence="2" id="KW-1185">Reference proteome</keyword>
<comment type="caution">
    <text evidence="1">The sequence shown here is derived from an EMBL/GenBank/DDBJ whole genome shotgun (WGS) entry which is preliminary data.</text>
</comment>
<evidence type="ECO:0000313" key="2">
    <source>
        <dbReference type="Proteomes" id="UP000632377"/>
    </source>
</evidence>